<dbReference type="InParanoid" id="G0NX37"/>
<organism evidence="3">
    <name type="scientific">Caenorhabditis brenneri</name>
    <name type="common">Nematode worm</name>
    <dbReference type="NCBI Taxonomy" id="135651"/>
    <lineage>
        <taxon>Eukaryota</taxon>
        <taxon>Metazoa</taxon>
        <taxon>Ecdysozoa</taxon>
        <taxon>Nematoda</taxon>
        <taxon>Chromadorea</taxon>
        <taxon>Rhabditida</taxon>
        <taxon>Rhabditina</taxon>
        <taxon>Rhabditomorpha</taxon>
        <taxon>Rhabditoidea</taxon>
        <taxon>Rhabditidae</taxon>
        <taxon>Peloderinae</taxon>
        <taxon>Caenorhabditis</taxon>
    </lineage>
</organism>
<proteinExistence type="predicted"/>
<gene>
    <name evidence="2" type="ORF">CAEBREN_10461</name>
</gene>
<dbReference type="HOGENOM" id="CLU_1074514_0_0_1"/>
<dbReference type="AlphaFoldDB" id="G0NX37"/>
<name>G0NX37_CAEBE</name>
<accession>G0NX37</accession>
<dbReference type="STRING" id="135651.G0NX37"/>
<evidence type="ECO:0000256" key="1">
    <source>
        <dbReference type="SAM" id="MobiDB-lite"/>
    </source>
</evidence>
<protein>
    <submittedName>
        <fullName evidence="2">Uncharacterized protein</fullName>
    </submittedName>
</protein>
<feature type="compositionally biased region" description="Polar residues" evidence="1">
    <location>
        <begin position="1"/>
        <end position="12"/>
    </location>
</feature>
<dbReference type="Proteomes" id="UP000008068">
    <property type="component" value="Unassembled WGS sequence"/>
</dbReference>
<sequence length="236" mass="25302">MKRPTSQPSRQNGGVRLGGSGRREQGVYRSPPQRRDEAVVTSSGSGLRGRGHSSIHPNHPLCQDVKPESPEEIPVRTVAATPRRKNAQHPAQGSKIIDVIELGDNDEVPVASHAPPVVSASAPPRAVPSLGQGMAHPYVQMDEATVNQFRGLLHQLFPPAPAPYVASQPGTVAVPQLPPPTPSTHVAVAPETVAIPEFHPNQMSYPTPPLGTVAIQLCSKLFVYPLIKKIKLYIQL</sequence>
<keyword evidence="3" id="KW-1185">Reference proteome</keyword>
<dbReference type="EMBL" id="GL379969">
    <property type="protein sequence ID" value="EGT39392.1"/>
    <property type="molecule type" value="Genomic_DNA"/>
</dbReference>
<evidence type="ECO:0000313" key="3">
    <source>
        <dbReference type="Proteomes" id="UP000008068"/>
    </source>
</evidence>
<reference evidence="3" key="1">
    <citation type="submission" date="2011-07" db="EMBL/GenBank/DDBJ databases">
        <authorList>
            <consortium name="Caenorhabditis brenneri Sequencing and Analysis Consortium"/>
            <person name="Wilson R.K."/>
        </authorList>
    </citation>
    <scope>NUCLEOTIDE SEQUENCE [LARGE SCALE GENOMIC DNA]</scope>
    <source>
        <strain evidence="3">PB2801</strain>
    </source>
</reference>
<feature type="region of interest" description="Disordered" evidence="1">
    <location>
        <begin position="1"/>
        <end position="72"/>
    </location>
</feature>
<evidence type="ECO:0000313" key="2">
    <source>
        <dbReference type="EMBL" id="EGT39392.1"/>
    </source>
</evidence>